<name>A0A1G8CUI2_9FLAO</name>
<dbReference type="AlphaFoldDB" id="A0A1G8CUI2"/>
<organism evidence="1 2">
    <name type="scientific">Myroides phaeus</name>
    <dbReference type="NCBI Taxonomy" id="702745"/>
    <lineage>
        <taxon>Bacteria</taxon>
        <taxon>Pseudomonadati</taxon>
        <taxon>Bacteroidota</taxon>
        <taxon>Flavobacteriia</taxon>
        <taxon>Flavobacteriales</taxon>
        <taxon>Flavobacteriaceae</taxon>
        <taxon>Myroides</taxon>
    </lineage>
</organism>
<protein>
    <submittedName>
        <fullName evidence="1">Uncharacterized protein</fullName>
    </submittedName>
</protein>
<dbReference type="RefSeq" id="WP_090406424.1">
    <property type="nucleotide sequence ID" value="NZ_FNDQ01000005.1"/>
</dbReference>
<dbReference type="Proteomes" id="UP000243588">
    <property type="component" value="Unassembled WGS sequence"/>
</dbReference>
<gene>
    <name evidence="1" type="ORF">SAMN05421818_1056</name>
</gene>
<sequence>MKKFLAIASISLLTVLSSCDDGDLVFKDIDFSKETSVQKCSTVGAEKIFYKLQKDEALILVVDAENLMKDPSVHAVSVEIDGQSTSLDYRKYTDKVDSKSICNLPPPASPSVVQSIPASPGGTVVINREIALNNNTSETNNSVSLTYQYAFYLQNINFKEGDTNIKYDKMLFGTNNYANRTLEFKFAGTDGVLKVLNECEGRTVTLSNREAVLVGLSIDELPNEETVKTINLDNERVATFRYYSRTGINLPNVCKYEGDIPGSSEANVNKLEELWTATKGQIVIETRKTNPIEGPAKLVHKVTLKGAHFIKDQYDNLSFTKDIVLGEYTTDIK</sequence>
<accession>A0A1G8CUI2</accession>
<dbReference type="PROSITE" id="PS51257">
    <property type="entry name" value="PROKAR_LIPOPROTEIN"/>
    <property type="match status" value="1"/>
</dbReference>
<keyword evidence="2" id="KW-1185">Reference proteome</keyword>
<evidence type="ECO:0000313" key="2">
    <source>
        <dbReference type="Proteomes" id="UP000243588"/>
    </source>
</evidence>
<evidence type="ECO:0000313" key="1">
    <source>
        <dbReference type="EMBL" id="SDH48829.1"/>
    </source>
</evidence>
<dbReference type="STRING" id="702745.SAMN05421818_1056"/>
<reference evidence="2" key="1">
    <citation type="submission" date="2016-10" db="EMBL/GenBank/DDBJ databases">
        <authorList>
            <person name="Varghese N."/>
            <person name="Submissions S."/>
        </authorList>
    </citation>
    <scope>NUCLEOTIDE SEQUENCE [LARGE SCALE GENOMIC DNA]</scope>
    <source>
        <strain evidence="2">DSM 23313</strain>
    </source>
</reference>
<dbReference type="EMBL" id="FNDQ01000005">
    <property type="protein sequence ID" value="SDH48829.1"/>
    <property type="molecule type" value="Genomic_DNA"/>
</dbReference>
<proteinExistence type="predicted"/>